<keyword evidence="1" id="KW-1133">Transmembrane helix</keyword>
<dbReference type="AlphaFoldDB" id="A0A1M5GRD2"/>
<feature type="transmembrane region" description="Helical" evidence="1">
    <location>
        <begin position="18"/>
        <end position="37"/>
    </location>
</feature>
<proteinExistence type="predicted"/>
<evidence type="ECO:0000259" key="2">
    <source>
        <dbReference type="Pfam" id="PF06724"/>
    </source>
</evidence>
<keyword evidence="1" id="KW-0812">Transmembrane</keyword>
<gene>
    <name evidence="3" type="ORF">SAMN05444008_11727</name>
</gene>
<evidence type="ECO:0000313" key="4">
    <source>
        <dbReference type="Proteomes" id="UP000184368"/>
    </source>
</evidence>
<reference evidence="3 4" key="1">
    <citation type="submission" date="2016-11" db="EMBL/GenBank/DDBJ databases">
        <authorList>
            <person name="Jaros S."/>
            <person name="Januszkiewicz K."/>
            <person name="Wedrychowicz H."/>
        </authorList>
    </citation>
    <scope>NUCLEOTIDE SEQUENCE [LARGE SCALE GENOMIC DNA]</scope>
    <source>
        <strain evidence="3 4">DSM 26897</strain>
    </source>
</reference>
<feature type="transmembrane region" description="Helical" evidence="1">
    <location>
        <begin position="141"/>
        <end position="162"/>
    </location>
</feature>
<name>A0A1M5GRD2_9BACT</name>
<evidence type="ECO:0000313" key="3">
    <source>
        <dbReference type="EMBL" id="SHG06284.1"/>
    </source>
</evidence>
<dbReference type="Proteomes" id="UP000184368">
    <property type="component" value="Unassembled WGS sequence"/>
</dbReference>
<dbReference type="RefSeq" id="WP_073046525.1">
    <property type="nucleotide sequence ID" value="NZ_FQUO01000017.1"/>
</dbReference>
<dbReference type="InterPro" id="IPR009597">
    <property type="entry name" value="DUF1206"/>
</dbReference>
<keyword evidence="4" id="KW-1185">Reference proteome</keyword>
<feature type="transmembrane region" description="Helical" evidence="1">
    <location>
        <begin position="233"/>
        <end position="256"/>
    </location>
</feature>
<sequence>MQQASTQDTLKKMARAGYAAKGVVYLLLGILAFMAAFELGRSVSEANRGSVFQMVRNAPAGGILMGILALGLVCYALWRLVQALAPRYGHETSTGKRVLYFFSALAYGAIAFTAIKMALWNEQSGGNQQQTLAATLLERKGGQWLTGIAALIFIGTGLYQIYYGWSEKYRKYVQESQIHSQHAALLLRSGKAGYIARGIVWLIIGYLLLRAALNASASEAGDTTDAFRFLQNASYGSWLLGAVGLGLAAFGVFSFLRARYERF</sequence>
<dbReference type="OrthoDB" id="5702018at2"/>
<feature type="transmembrane region" description="Helical" evidence="1">
    <location>
        <begin position="194"/>
        <end position="213"/>
    </location>
</feature>
<feature type="transmembrane region" description="Helical" evidence="1">
    <location>
        <begin position="57"/>
        <end position="78"/>
    </location>
</feature>
<feature type="domain" description="DUF1206" evidence="2">
    <location>
        <begin position="192"/>
        <end position="260"/>
    </location>
</feature>
<dbReference type="Pfam" id="PF06724">
    <property type="entry name" value="DUF1206"/>
    <property type="match status" value="3"/>
</dbReference>
<feature type="domain" description="DUF1206" evidence="2">
    <location>
        <begin position="100"/>
        <end position="165"/>
    </location>
</feature>
<accession>A0A1M5GRD2</accession>
<feature type="domain" description="DUF1206" evidence="2">
    <location>
        <begin position="16"/>
        <end position="84"/>
    </location>
</feature>
<keyword evidence="1" id="KW-0472">Membrane</keyword>
<dbReference type="STRING" id="1302690.BUE76_02645"/>
<protein>
    <recommendedName>
        <fullName evidence="2">DUF1206 domain-containing protein</fullName>
    </recommendedName>
</protein>
<evidence type="ECO:0000256" key="1">
    <source>
        <dbReference type="SAM" id="Phobius"/>
    </source>
</evidence>
<feature type="transmembrane region" description="Helical" evidence="1">
    <location>
        <begin position="98"/>
        <end position="121"/>
    </location>
</feature>
<organism evidence="3 4">
    <name type="scientific">Cnuella takakiae</name>
    <dbReference type="NCBI Taxonomy" id="1302690"/>
    <lineage>
        <taxon>Bacteria</taxon>
        <taxon>Pseudomonadati</taxon>
        <taxon>Bacteroidota</taxon>
        <taxon>Chitinophagia</taxon>
        <taxon>Chitinophagales</taxon>
        <taxon>Chitinophagaceae</taxon>
        <taxon>Cnuella</taxon>
    </lineage>
</organism>
<dbReference type="EMBL" id="FQUO01000017">
    <property type="protein sequence ID" value="SHG06284.1"/>
    <property type="molecule type" value="Genomic_DNA"/>
</dbReference>